<comment type="caution">
    <text evidence="8">The sequence shown here is derived from an EMBL/GenBank/DDBJ whole genome shotgun (WGS) entry which is preliminary data.</text>
</comment>
<keyword evidence="2" id="KW-0813">Transport</keyword>
<evidence type="ECO:0000256" key="4">
    <source>
        <dbReference type="ARBA" id="ARBA00022989"/>
    </source>
</evidence>
<organism evidence="8 9">
    <name type="scientific">[Myrmecia] bisecta</name>
    <dbReference type="NCBI Taxonomy" id="41462"/>
    <lineage>
        <taxon>Eukaryota</taxon>
        <taxon>Viridiplantae</taxon>
        <taxon>Chlorophyta</taxon>
        <taxon>core chlorophytes</taxon>
        <taxon>Trebouxiophyceae</taxon>
        <taxon>Trebouxiales</taxon>
        <taxon>Trebouxiaceae</taxon>
        <taxon>Myrmecia</taxon>
    </lineage>
</organism>
<dbReference type="Proteomes" id="UP001489004">
    <property type="component" value="Unassembled WGS sequence"/>
</dbReference>
<dbReference type="Pfam" id="PF03092">
    <property type="entry name" value="BT1"/>
    <property type="match status" value="1"/>
</dbReference>
<protein>
    <submittedName>
        <fullName evidence="8">Uncharacterized protein</fullName>
    </submittedName>
</protein>
<dbReference type="GO" id="GO:0016020">
    <property type="term" value="C:membrane"/>
    <property type="evidence" value="ECO:0007669"/>
    <property type="project" value="UniProtKB-SubCell"/>
</dbReference>
<evidence type="ECO:0000313" key="8">
    <source>
        <dbReference type="EMBL" id="KAK9829043.1"/>
    </source>
</evidence>
<comment type="subcellular location">
    <subcellularLocation>
        <location evidence="1">Membrane</location>
        <topology evidence="1">Multi-pass membrane protein</topology>
    </subcellularLocation>
</comment>
<dbReference type="InterPro" id="IPR039309">
    <property type="entry name" value="BT1"/>
</dbReference>
<keyword evidence="3 7" id="KW-0812">Transmembrane</keyword>
<gene>
    <name evidence="8" type="ORF">WJX72_003621</name>
</gene>
<evidence type="ECO:0000256" key="2">
    <source>
        <dbReference type="ARBA" id="ARBA00022448"/>
    </source>
</evidence>
<dbReference type="EMBL" id="JALJOR010000001">
    <property type="protein sequence ID" value="KAK9829043.1"/>
    <property type="molecule type" value="Genomic_DNA"/>
</dbReference>
<reference evidence="8 9" key="1">
    <citation type="journal article" date="2024" name="Nat. Commun.">
        <title>Phylogenomics reveals the evolutionary origins of lichenization in chlorophyte algae.</title>
        <authorList>
            <person name="Puginier C."/>
            <person name="Libourel C."/>
            <person name="Otte J."/>
            <person name="Skaloud P."/>
            <person name="Haon M."/>
            <person name="Grisel S."/>
            <person name="Petersen M."/>
            <person name="Berrin J.G."/>
            <person name="Delaux P.M."/>
            <person name="Dal Grande F."/>
            <person name="Keller J."/>
        </authorList>
    </citation>
    <scope>NUCLEOTIDE SEQUENCE [LARGE SCALE GENOMIC DNA]</scope>
    <source>
        <strain evidence="8 9">SAG 2043</strain>
    </source>
</reference>
<keyword evidence="4 7" id="KW-1133">Transmembrane helix</keyword>
<evidence type="ECO:0000256" key="6">
    <source>
        <dbReference type="SAM" id="MobiDB-lite"/>
    </source>
</evidence>
<evidence type="ECO:0000256" key="3">
    <source>
        <dbReference type="ARBA" id="ARBA00022692"/>
    </source>
</evidence>
<dbReference type="PANTHER" id="PTHR31585:SF0">
    <property type="entry name" value="FOLATE-BIOPTERIN TRANSPORTER 1, CHLOROPLASTIC"/>
    <property type="match status" value="1"/>
</dbReference>
<evidence type="ECO:0000256" key="1">
    <source>
        <dbReference type="ARBA" id="ARBA00004141"/>
    </source>
</evidence>
<feature type="region of interest" description="Disordered" evidence="6">
    <location>
        <begin position="1"/>
        <end position="32"/>
    </location>
</feature>
<name>A0AAW1R6B8_9CHLO</name>
<feature type="transmembrane region" description="Helical" evidence="7">
    <location>
        <begin position="129"/>
        <end position="149"/>
    </location>
</feature>
<keyword evidence="9" id="KW-1185">Reference proteome</keyword>
<keyword evidence="5 7" id="KW-0472">Membrane</keyword>
<sequence>MEGAPRSQLLSTSERDAMERAQPSAGASTQHHPWKEAQACTCLAAQPEAAGVGAILGAMLAVAAVYFVYGALDVMGKLAVRFFIKDDLGSSPAEMEFWSGVQEFPFLLRPLYGFCTDAIPILGYHRKPYLIIFGIVGGLAWWSMGTWVVI</sequence>
<evidence type="ECO:0000256" key="7">
    <source>
        <dbReference type="SAM" id="Phobius"/>
    </source>
</evidence>
<evidence type="ECO:0000256" key="5">
    <source>
        <dbReference type="ARBA" id="ARBA00023136"/>
    </source>
</evidence>
<dbReference type="AlphaFoldDB" id="A0AAW1R6B8"/>
<accession>A0AAW1R6B8</accession>
<dbReference type="PANTHER" id="PTHR31585">
    <property type="entry name" value="FOLATE-BIOPTERIN TRANSPORTER 1, CHLOROPLASTIC"/>
    <property type="match status" value="1"/>
</dbReference>
<proteinExistence type="predicted"/>
<evidence type="ECO:0000313" key="9">
    <source>
        <dbReference type="Proteomes" id="UP001489004"/>
    </source>
</evidence>
<feature type="transmembrane region" description="Helical" evidence="7">
    <location>
        <begin position="52"/>
        <end position="72"/>
    </location>
</feature>